<comment type="caution">
    <text evidence="2">The sequence shown here is derived from an EMBL/GenBank/DDBJ whole genome shotgun (WGS) entry which is preliminary data.</text>
</comment>
<accession>A0AAD6BV12</accession>
<dbReference type="RefSeq" id="XP_056759843.1">
    <property type="nucleotide sequence ID" value="XM_056915089.1"/>
</dbReference>
<evidence type="ECO:0000313" key="3">
    <source>
        <dbReference type="Proteomes" id="UP001213681"/>
    </source>
</evidence>
<protein>
    <submittedName>
        <fullName evidence="2">Uncharacterized protein</fullName>
    </submittedName>
</protein>
<evidence type="ECO:0000313" key="2">
    <source>
        <dbReference type="EMBL" id="KAJ5432551.1"/>
    </source>
</evidence>
<dbReference type="EMBL" id="JAPVEA010000009">
    <property type="protein sequence ID" value="KAJ5432551.1"/>
    <property type="molecule type" value="Genomic_DNA"/>
</dbReference>
<proteinExistence type="predicted"/>
<gene>
    <name evidence="2" type="ORF">N7458_011707</name>
</gene>
<dbReference type="AlphaFoldDB" id="A0AAD6BV12"/>
<feature type="compositionally biased region" description="Basic residues" evidence="1">
    <location>
        <begin position="47"/>
        <end position="65"/>
    </location>
</feature>
<dbReference type="GeneID" id="81605332"/>
<organism evidence="2 3">
    <name type="scientific">Penicillium daleae</name>
    <dbReference type="NCBI Taxonomy" id="63821"/>
    <lineage>
        <taxon>Eukaryota</taxon>
        <taxon>Fungi</taxon>
        <taxon>Dikarya</taxon>
        <taxon>Ascomycota</taxon>
        <taxon>Pezizomycotina</taxon>
        <taxon>Eurotiomycetes</taxon>
        <taxon>Eurotiomycetidae</taxon>
        <taxon>Eurotiales</taxon>
        <taxon>Aspergillaceae</taxon>
        <taxon>Penicillium</taxon>
    </lineage>
</organism>
<reference evidence="2" key="2">
    <citation type="journal article" date="2023" name="IMA Fungus">
        <title>Comparative genomic study of the Penicillium genus elucidates a diverse pangenome and 15 lateral gene transfer events.</title>
        <authorList>
            <person name="Petersen C."/>
            <person name="Sorensen T."/>
            <person name="Nielsen M.R."/>
            <person name="Sondergaard T.E."/>
            <person name="Sorensen J.L."/>
            <person name="Fitzpatrick D.A."/>
            <person name="Frisvad J.C."/>
            <person name="Nielsen K.L."/>
        </authorList>
    </citation>
    <scope>NUCLEOTIDE SEQUENCE</scope>
    <source>
        <strain evidence="2">IBT 16125</strain>
    </source>
</reference>
<dbReference type="Proteomes" id="UP001213681">
    <property type="component" value="Unassembled WGS sequence"/>
</dbReference>
<name>A0AAD6BV12_9EURO</name>
<sequence length="65" mass="7598">MTFTIFSKSRNFDDLLDPQDDHRQGHYMSTMWLDTVKIPGRQAWKNGRGKAPRVHLHTTAKKMTP</sequence>
<keyword evidence="3" id="KW-1185">Reference proteome</keyword>
<feature type="region of interest" description="Disordered" evidence="1">
    <location>
        <begin position="43"/>
        <end position="65"/>
    </location>
</feature>
<evidence type="ECO:0000256" key="1">
    <source>
        <dbReference type="SAM" id="MobiDB-lite"/>
    </source>
</evidence>
<reference evidence="2" key="1">
    <citation type="submission" date="2022-12" db="EMBL/GenBank/DDBJ databases">
        <authorList>
            <person name="Petersen C."/>
        </authorList>
    </citation>
    <scope>NUCLEOTIDE SEQUENCE</scope>
    <source>
        <strain evidence="2">IBT 16125</strain>
    </source>
</reference>